<evidence type="ECO:0000313" key="3">
    <source>
        <dbReference type="WBParaSite" id="TASK_0000988601-mRNA-1"/>
    </source>
</evidence>
<dbReference type="EMBL" id="UYRS01019661">
    <property type="protein sequence ID" value="VDK46407.1"/>
    <property type="molecule type" value="Genomic_DNA"/>
</dbReference>
<gene>
    <name evidence="1" type="ORF">TASK_LOCUS9887</name>
</gene>
<proteinExistence type="predicted"/>
<sequence length="91" mass="9924">MELSPLLTPGLIYKPVHTRVRGVFHSLECAVAKELEEARSCGRSWLDEDHQTGTRCVIGAAQSSITVVKAKQVYSKTPSSHPSLVVPPKGR</sequence>
<reference evidence="1 2" key="2">
    <citation type="submission" date="2018-11" db="EMBL/GenBank/DDBJ databases">
        <authorList>
            <consortium name="Pathogen Informatics"/>
        </authorList>
    </citation>
    <scope>NUCLEOTIDE SEQUENCE [LARGE SCALE GENOMIC DNA]</scope>
</reference>
<dbReference type="Proteomes" id="UP000282613">
    <property type="component" value="Unassembled WGS sequence"/>
</dbReference>
<protein>
    <submittedName>
        <fullName evidence="3">DUF4258 domain-containing protein</fullName>
    </submittedName>
</protein>
<name>A0A0R3WG93_TAEAS</name>
<accession>A0A0R3WG93</accession>
<organism evidence="3">
    <name type="scientific">Taenia asiatica</name>
    <name type="common">Asian tapeworm</name>
    <dbReference type="NCBI Taxonomy" id="60517"/>
    <lineage>
        <taxon>Eukaryota</taxon>
        <taxon>Metazoa</taxon>
        <taxon>Spiralia</taxon>
        <taxon>Lophotrochozoa</taxon>
        <taxon>Platyhelminthes</taxon>
        <taxon>Cestoda</taxon>
        <taxon>Eucestoda</taxon>
        <taxon>Cyclophyllidea</taxon>
        <taxon>Taeniidae</taxon>
        <taxon>Taenia</taxon>
    </lineage>
</organism>
<evidence type="ECO:0000313" key="2">
    <source>
        <dbReference type="Proteomes" id="UP000282613"/>
    </source>
</evidence>
<keyword evidence="2" id="KW-1185">Reference proteome</keyword>
<dbReference type="AlphaFoldDB" id="A0A0R3WG93"/>
<evidence type="ECO:0000313" key="1">
    <source>
        <dbReference type="EMBL" id="VDK46407.1"/>
    </source>
</evidence>
<reference evidence="3" key="1">
    <citation type="submission" date="2017-02" db="UniProtKB">
        <authorList>
            <consortium name="WormBaseParasite"/>
        </authorList>
    </citation>
    <scope>IDENTIFICATION</scope>
</reference>
<dbReference type="WBParaSite" id="TASK_0000988601-mRNA-1">
    <property type="protein sequence ID" value="TASK_0000988601-mRNA-1"/>
    <property type="gene ID" value="TASK_0000988601"/>
</dbReference>